<accession>A0A7X0AZL0</accession>
<name>A0A7X0AZL0_9PROT</name>
<keyword evidence="2" id="KW-1185">Reference proteome</keyword>
<protein>
    <recommendedName>
        <fullName evidence="3">Head protein</fullName>
    </recommendedName>
</protein>
<organism evidence="1 2">
    <name type="scientific">Nitrospirillum iridis</name>
    <dbReference type="NCBI Taxonomy" id="765888"/>
    <lineage>
        <taxon>Bacteria</taxon>
        <taxon>Pseudomonadati</taxon>
        <taxon>Pseudomonadota</taxon>
        <taxon>Alphaproteobacteria</taxon>
        <taxon>Rhodospirillales</taxon>
        <taxon>Azospirillaceae</taxon>
        <taxon>Nitrospirillum</taxon>
    </lineage>
</organism>
<reference evidence="1 2" key="1">
    <citation type="submission" date="2020-08" db="EMBL/GenBank/DDBJ databases">
        <title>Genomic Encyclopedia of Type Strains, Phase IV (KMG-IV): sequencing the most valuable type-strain genomes for metagenomic binning, comparative biology and taxonomic classification.</title>
        <authorList>
            <person name="Goeker M."/>
        </authorList>
    </citation>
    <scope>NUCLEOTIDE SEQUENCE [LARGE SCALE GENOMIC DNA]</scope>
    <source>
        <strain evidence="1 2">DSM 22198</strain>
    </source>
</reference>
<dbReference type="RefSeq" id="WP_184803036.1">
    <property type="nucleotide sequence ID" value="NZ_JACIIZ010000010.1"/>
</dbReference>
<dbReference type="InterPro" id="IPR035198">
    <property type="entry name" value="SU10_MCP"/>
</dbReference>
<evidence type="ECO:0000313" key="2">
    <source>
        <dbReference type="Proteomes" id="UP000539175"/>
    </source>
</evidence>
<proteinExistence type="predicted"/>
<dbReference type="EMBL" id="JACIIZ010000010">
    <property type="protein sequence ID" value="MBB6253028.1"/>
    <property type="molecule type" value="Genomic_DNA"/>
</dbReference>
<dbReference type="Pfam" id="PF17236">
    <property type="entry name" value="SU10_MCP"/>
    <property type="match status" value="1"/>
</dbReference>
<sequence length="299" mass="32314">MATYTSFDQVGKKEDISDVITNLSPTDTPFQTAVKSETVDNTLFQWQEDSLAAPNDDNAMDEGFEASAVTLTPTTMRSNVTQIMSTTVKVSDTADTVSAYGRAKETAYQIAKKSKELKRDLERAFVGTGQAQSVTGLKRKMAGYQAQIDASVKTDLSGGVAANKTALTEGAVLDLSETLYTGGGEASLLMVKPHDSRVIAGWTGAAGRYRQFDGGAKTVTNAVNLYVSPYGELKVVMNRFLRATDALLFDPDHWRRKVLRPWTRTALAKTGDASSTMIVGEFSLKHDNFKASGLITGLL</sequence>
<dbReference type="Proteomes" id="UP000539175">
    <property type="component" value="Unassembled WGS sequence"/>
</dbReference>
<dbReference type="AlphaFoldDB" id="A0A7X0AZL0"/>
<comment type="caution">
    <text evidence="1">The sequence shown here is derived from an EMBL/GenBank/DDBJ whole genome shotgun (WGS) entry which is preliminary data.</text>
</comment>
<evidence type="ECO:0008006" key="3">
    <source>
        <dbReference type="Google" id="ProtNLM"/>
    </source>
</evidence>
<gene>
    <name evidence="1" type="ORF">FHS74_003597</name>
</gene>
<evidence type="ECO:0000313" key="1">
    <source>
        <dbReference type="EMBL" id="MBB6253028.1"/>
    </source>
</evidence>